<dbReference type="SMART" id="SM00849">
    <property type="entry name" value="Lactamase_B"/>
    <property type="match status" value="1"/>
</dbReference>
<dbReference type="CDD" id="cd07719">
    <property type="entry name" value="arylsulfatase_AtsA-like_MBL-fold"/>
    <property type="match status" value="1"/>
</dbReference>
<dbReference type="PANTHER" id="PTHR46018:SF2">
    <property type="entry name" value="ZINC PHOSPHODIESTERASE ELAC PROTEIN 1"/>
    <property type="match status" value="1"/>
</dbReference>
<feature type="domain" description="Metallo-beta-lactamase" evidence="2">
    <location>
        <begin position="14"/>
        <end position="215"/>
    </location>
</feature>
<keyword evidence="4" id="KW-1185">Reference proteome</keyword>
<sequence length="274" mass="30278">MLGTGTPVPNGERAGAGIAVIHDGEAYIFDIGAGVIQRAIQAYERYDIEALYPPKINHVFLTHLHSDHILDFPELLGTYWWRRESPINLFGPVGTEEMSEGAYQFLTLDTETRLKDKSPVTNPDAARANVTEFDSPGVIFEENDLRVEAFPVSHGDWDLAYGFKVTTPDKTIVISGDTSANSEVTRQAKGADILIHEVISHEGWSDLSEEWQAYHQYAHTLTTELADIAAEAKPGLLVLYHVLHYGAPIEGVVDEVKAGYDGEVVLAEDLDIFK</sequence>
<keyword evidence="1 3" id="KW-0378">Hydrolase</keyword>
<gene>
    <name evidence="3" type="ORF">ELY38_13215</name>
</gene>
<dbReference type="Proteomes" id="UP000287023">
    <property type="component" value="Unassembled WGS sequence"/>
</dbReference>
<accession>A0A3S0XV43</accession>
<evidence type="ECO:0000259" key="2">
    <source>
        <dbReference type="SMART" id="SM00849"/>
    </source>
</evidence>
<dbReference type="Pfam" id="PF12706">
    <property type="entry name" value="Lactamase_B_2"/>
    <property type="match status" value="1"/>
</dbReference>
<dbReference type="InterPro" id="IPR044094">
    <property type="entry name" value="AtsA-like_MBL-fold"/>
</dbReference>
<comment type="caution">
    <text evidence="3">The sequence shown here is derived from an EMBL/GenBank/DDBJ whole genome shotgun (WGS) entry which is preliminary data.</text>
</comment>
<dbReference type="SUPFAM" id="SSF56281">
    <property type="entry name" value="Metallo-hydrolase/oxidoreductase"/>
    <property type="match status" value="1"/>
</dbReference>
<evidence type="ECO:0000256" key="1">
    <source>
        <dbReference type="ARBA" id="ARBA00022801"/>
    </source>
</evidence>
<organism evidence="3 4">
    <name type="scientific">Vreelandella nanhaiensis</name>
    <dbReference type="NCBI Taxonomy" id="1258546"/>
    <lineage>
        <taxon>Bacteria</taxon>
        <taxon>Pseudomonadati</taxon>
        <taxon>Pseudomonadota</taxon>
        <taxon>Gammaproteobacteria</taxon>
        <taxon>Oceanospirillales</taxon>
        <taxon>Halomonadaceae</taxon>
        <taxon>Vreelandella</taxon>
    </lineage>
</organism>
<dbReference type="GO" id="GO:0042781">
    <property type="term" value="F:3'-tRNA processing endoribonuclease activity"/>
    <property type="evidence" value="ECO:0007669"/>
    <property type="project" value="TreeGrafter"/>
</dbReference>
<evidence type="ECO:0000313" key="4">
    <source>
        <dbReference type="Proteomes" id="UP000287023"/>
    </source>
</evidence>
<dbReference type="OrthoDB" id="9803916at2"/>
<reference evidence="3 4" key="1">
    <citation type="submission" date="2018-12" db="EMBL/GenBank/DDBJ databases">
        <title>three novel Halomonas strain isolated from plants.</title>
        <authorList>
            <person name="Sun C."/>
        </authorList>
    </citation>
    <scope>NUCLEOTIDE SEQUENCE [LARGE SCALE GENOMIC DNA]</scope>
    <source>
        <strain evidence="3 4">JCM 18142</strain>
    </source>
</reference>
<dbReference type="InterPro" id="IPR036866">
    <property type="entry name" value="RibonucZ/Hydroxyglut_hydro"/>
</dbReference>
<dbReference type="EMBL" id="RZHF01000016">
    <property type="protein sequence ID" value="RUR30757.1"/>
    <property type="molecule type" value="Genomic_DNA"/>
</dbReference>
<dbReference type="PANTHER" id="PTHR46018">
    <property type="entry name" value="ZINC PHOSPHODIESTERASE ELAC PROTEIN 1"/>
    <property type="match status" value="1"/>
</dbReference>
<dbReference type="Gene3D" id="3.60.15.10">
    <property type="entry name" value="Ribonuclease Z/Hydroxyacylglutathione hydrolase-like"/>
    <property type="match status" value="1"/>
</dbReference>
<protein>
    <submittedName>
        <fullName evidence="3">MBL fold metallo-hydrolase</fullName>
    </submittedName>
</protein>
<dbReference type="AlphaFoldDB" id="A0A3S0XV43"/>
<evidence type="ECO:0000313" key="3">
    <source>
        <dbReference type="EMBL" id="RUR30757.1"/>
    </source>
</evidence>
<name>A0A3S0XV43_9GAMM</name>
<dbReference type="InterPro" id="IPR001279">
    <property type="entry name" value="Metallo-B-lactamas"/>
</dbReference>
<proteinExistence type="predicted"/>